<evidence type="ECO:0000313" key="7">
    <source>
        <dbReference type="EMBL" id="GEK92986.1"/>
    </source>
</evidence>
<dbReference type="EMBL" id="BJUZ01000001">
    <property type="protein sequence ID" value="GEK92986.1"/>
    <property type="molecule type" value="Genomic_DNA"/>
</dbReference>
<dbReference type="GO" id="GO:0016887">
    <property type="term" value="F:ATP hydrolysis activity"/>
    <property type="evidence" value="ECO:0007669"/>
    <property type="project" value="InterPro"/>
</dbReference>
<dbReference type="Gene3D" id="3.40.50.300">
    <property type="entry name" value="P-loop containing nucleotide triphosphate hydrolases"/>
    <property type="match status" value="1"/>
</dbReference>
<evidence type="ECO:0000313" key="8">
    <source>
        <dbReference type="Proteomes" id="UP000321230"/>
    </source>
</evidence>
<comment type="caution">
    <text evidence="7">The sequence shown here is derived from an EMBL/GenBank/DDBJ whole genome shotgun (WGS) entry which is preliminary data.</text>
</comment>
<evidence type="ECO:0000256" key="2">
    <source>
        <dbReference type="ARBA" id="ARBA00022741"/>
    </source>
</evidence>
<evidence type="ECO:0000256" key="4">
    <source>
        <dbReference type="ARBA" id="ARBA00022967"/>
    </source>
</evidence>
<accession>A0A511AXV6</accession>
<dbReference type="AlphaFoldDB" id="A0A511AXV6"/>
<feature type="domain" description="ABC transporter" evidence="6">
    <location>
        <begin position="1"/>
        <end position="232"/>
    </location>
</feature>
<protein>
    <submittedName>
        <fullName evidence="7">Histidinol-phosphatase</fullName>
    </submittedName>
</protein>
<dbReference type="PROSITE" id="PS50893">
    <property type="entry name" value="ABC_TRANSPORTER_2"/>
    <property type="match status" value="1"/>
</dbReference>
<keyword evidence="3" id="KW-0067">ATP-binding</keyword>
<dbReference type="Pfam" id="PF00005">
    <property type="entry name" value="ABC_tran"/>
    <property type="match status" value="1"/>
</dbReference>
<comment type="function">
    <text evidence="5">Part of the ABC transporter complex HmuTUV involved in hemin import. Responsible for energy coupling to the transport system.</text>
</comment>
<proteinExistence type="predicted"/>
<keyword evidence="1" id="KW-0813">Transport</keyword>
<keyword evidence="2" id="KW-0547">Nucleotide-binding</keyword>
<dbReference type="PANTHER" id="PTHR42794:SF1">
    <property type="entry name" value="HEMIN IMPORT ATP-BINDING PROTEIN HMUV"/>
    <property type="match status" value="1"/>
</dbReference>
<evidence type="ECO:0000256" key="3">
    <source>
        <dbReference type="ARBA" id="ARBA00022840"/>
    </source>
</evidence>
<evidence type="ECO:0000256" key="5">
    <source>
        <dbReference type="ARBA" id="ARBA00037066"/>
    </source>
</evidence>
<evidence type="ECO:0000256" key="1">
    <source>
        <dbReference type="ARBA" id="ARBA00022448"/>
    </source>
</evidence>
<dbReference type="InterPro" id="IPR027417">
    <property type="entry name" value="P-loop_NTPase"/>
</dbReference>
<keyword evidence="8" id="KW-1185">Reference proteome</keyword>
<sequence length="252" mass="27584">MNVPVFQIDQATRIPILSQISLSVQKGEHLALIGPNGAGKSSLLRMLAGLDQPGSGSLSLNGINLSEFSRRDIAREIAYLSQTDEIDPAFIVEDYIALSRLPFRGDANPYEDSLAIRNAAQHCEVVPFLQRRIEHLSGGERQRVMLARCLAQTPQVLLLDEPTNHLDLTARSRLLQLLRQLPLTIIAVLHDLSLVPEFASRALLLNEGKLVRDGSPTEVLSSEALAESFGIEAIQVCLPDGASTFVFRPLCS</sequence>
<gene>
    <name evidence="7" type="ORF">GWA01_07560</name>
</gene>
<dbReference type="PROSITE" id="PS00211">
    <property type="entry name" value="ABC_TRANSPORTER_1"/>
    <property type="match status" value="1"/>
</dbReference>
<dbReference type="Proteomes" id="UP000321230">
    <property type="component" value="Unassembled WGS sequence"/>
</dbReference>
<organism evidence="7 8">
    <name type="scientific">Gluconobacter wancherniae NBRC 103581</name>
    <dbReference type="NCBI Taxonomy" id="656744"/>
    <lineage>
        <taxon>Bacteria</taxon>
        <taxon>Pseudomonadati</taxon>
        <taxon>Pseudomonadota</taxon>
        <taxon>Alphaproteobacteria</taxon>
        <taxon>Acetobacterales</taxon>
        <taxon>Acetobacteraceae</taxon>
        <taxon>Gluconobacter</taxon>
    </lineage>
</organism>
<dbReference type="GO" id="GO:0005524">
    <property type="term" value="F:ATP binding"/>
    <property type="evidence" value="ECO:0007669"/>
    <property type="project" value="UniProtKB-KW"/>
</dbReference>
<dbReference type="SMART" id="SM00382">
    <property type="entry name" value="AAA"/>
    <property type="match status" value="1"/>
</dbReference>
<dbReference type="PANTHER" id="PTHR42794">
    <property type="entry name" value="HEMIN IMPORT ATP-BINDING PROTEIN HMUV"/>
    <property type="match status" value="1"/>
</dbReference>
<dbReference type="InterPro" id="IPR003439">
    <property type="entry name" value="ABC_transporter-like_ATP-bd"/>
</dbReference>
<dbReference type="OrthoDB" id="9806726at2"/>
<dbReference type="InterPro" id="IPR017871">
    <property type="entry name" value="ABC_transporter-like_CS"/>
</dbReference>
<dbReference type="SUPFAM" id="SSF52540">
    <property type="entry name" value="P-loop containing nucleoside triphosphate hydrolases"/>
    <property type="match status" value="1"/>
</dbReference>
<dbReference type="InterPro" id="IPR003593">
    <property type="entry name" value="AAA+_ATPase"/>
</dbReference>
<keyword evidence="4" id="KW-1278">Translocase</keyword>
<evidence type="ECO:0000259" key="6">
    <source>
        <dbReference type="PROSITE" id="PS50893"/>
    </source>
</evidence>
<reference evidence="7 8" key="1">
    <citation type="submission" date="2019-07" db="EMBL/GenBank/DDBJ databases">
        <title>Whole genome shotgun sequence of Gluconobacter wancherniae NBRC 103581.</title>
        <authorList>
            <person name="Hosoyama A."/>
            <person name="Uohara A."/>
            <person name="Ohji S."/>
            <person name="Ichikawa N."/>
        </authorList>
    </citation>
    <scope>NUCLEOTIDE SEQUENCE [LARGE SCALE GENOMIC DNA]</scope>
    <source>
        <strain evidence="7 8">NBRC 103581</strain>
    </source>
</reference>
<name>A0A511AXV6_9PROT</name>
<dbReference type="RefSeq" id="WP_146794160.1">
    <property type="nucleotide sequence ID" value="NZ_BARC01000004.1"/>
</dbReference>
<dbReference type="CDD" id="cd03214">
    <property type="entry name" value="ABC_Iron-Siderophores_B12_Hemin"/>
    <property type="match status" value="1"/>
</dbReference>